<evidence type="ECO:0000256" key="1">
    <source>
        <dbReference type="SAM" id="Phobius"/>
    </source>
</evidence>
<comment type="caution">
    <text evidence="3">The sequence shown here is derived from an EMBL/GenBank/DDBJ whole genome shotgun (WGS) entry which is preliminary data.</text>
</comment>
<feature type="domain" description="YfjL-like N-terminal" evidence="2">
    <location>
        <begin position="2"/>
        <end position="91"/>
    </location>
</feature>
<dbReference type="RefSeq" id="WP_230501209.1">
    <property type="nucleotide sequence ID" value="NZ_CAKJTJ010000009.1"/>
</dbReference>
<gene>
    <name evidence="3" type="ORF">BACCIP111883_02084</name>
</gene>
<protein>
    <recommendedName>
        <fullName evidence="2">YfjL-like N-terminal domain-containing protein</fullName>
    </recommendedName>
</protein>
<feature type="transmembrane region" description="Helical" evidence="1">
    <location>
        <begin position="5"/>
        <end position="25"/>
    </location>
</feature>
<name>A0ABM8YMY2_9BACI</name>
<evidence type="ECO:0000313" key="4">
    <source>
        <dbReference type="Proteomes" id="UP000789833"/>
    </source>
</evidence>
<evidence type="ECO:0000259" key="2">
    <source>
        <dbReference type="Pfam" id="PF25425"/>
    </source>
</evidence>
<dbReference type="EMBL" id="CAKJTJ010000009">
    <property type="protein sequence ID" value="CAG9621312.1"/>
    <property type="molecule type" value="Genomic_DNA"/>
</dbReference>
<keyword evidence="1" id="KW-1133">Transmembrane helix</keyword>
<keyword evidence="4" id="KW-1185">Reference proteome</keyword>
<dbReference type="Proteomes" id="UP000789833">
    <property type="component" value="Unassembled WGS sequence"/>
</dbReference>
<keyword evidence="1" id="KW-0812">Transmembrane</keyword>
<organism evidence="3 4">
    <name type="scientific">Sutcliffiella rhizosphaerae</name>
    <dbReference type="NCBI Taxonomy" id="2880967"/>
    <lineage>
        <taxon>Bacteria</taxon>
        <taxon>Bacillati</taxon>
        <taxon>Bacillota</taxon>
        <taxon>Bacilli</taxon>
        <taxon>Bacillales</taxon>
        <taxon>Bacillaceae</taxon>
        <taxon>Sutcliffiella</taxon>
    </lineage>
</organism>
<keyword evidence="1" id="KW-0472">Membrane</keyword>
<proteinExistence type="predicted"/>
<dbReference type="Pfam" id="PF25425">
    <property type="entry name" value="YfjL_N"/>
    <property type="match status" value="1"/>
</dbReference>
<dbReference type="InterPro" id="IPR057359">
    <property type="entry name" value="YfjL_N"/>
</dbReference>
<sequence>MKKRLLKIIIILIFGSIILSIYSLFNGIPFGSNIAKAKITNYVEQVYDFNESVPKPHYNFKDSSYDVSLPLLGSEFSYDLLNNKIFDERLSDDVYNQFQGDYEALRSSYNENIEIPQAFLFSTILANGEYSESITLHQKIYLLSFVNREKIAPEESMKMPAKLTKEIIDSLGESYNITSVQVIYKDLNGLYEISLDGKKAISIEMLENSTLKTDRFGEEDRELFLELNERYN</sequence>
<accession>A0ABM8YMY2</accession>
<reference evidence="3 4" key="1">
    <citation type="submission" date="2021-10" db="EMBL/GenBank/DDBJ databases">
        <authorList>
            <person name="Criscuolo A."/>
        </authorList>
    </citation>
    <scope>NUCLEOTIDE SEQUENCE [LARGE SCALE GENOMIC DNA]</scope>
    <source>
        <strain evidence="4">CIP 111883</strain>
    </source>
</reference>
<evidence type="ECO:0000313" key="3">
    <source>
        <dbReference type="EMBL" id="CAG9621312.1"/>
    </source>
</evidence>